<dbReference type="EMBL" id="IACL01048265">
    <property type="protein sequence ID" value="LAB07124.1"/>
    <property type="molecule type" value="Transcribed_RNA"/>
</dbReference>
<dbReference type="AlphaFoldDB" id="A0A2D4KEM2"/>
<sequence length="107" mass="11790">MQSRESKHHKTTQDDAGEKQCCCFFKKYKNPRTRGVKNSVSLRVTSGLCLTLEGGQVGRGQLDVIHVGGSCGGPRTLPVKTAPELRFWLQHPPAALFQQKQLGRASI</sequence>
<organism evidence="1">
    <name type="scientific">Micrurus paraensis</name>
    <dbReference type="NCBI Taxonomy" id="1970185"/>
    <lineage>
        <taxon>Eukaryota</taxon>
        <taxon>Metazoa</taxon>
        <taxon>Chordata</taxon>
        <taxon>Craniata</taxon>
        <taxon>Vertebrata</taxon>
        <taxon>Euteleostomi</taxon>
        <taxon>Lepidosauria</taxon>
        <taxon>Squamata</taxon>
        <taxon>Bifurcata</taxon>
        <taxon>Unidentata</taxon>
        <taxon>Episquamata</taxon>
        <taxon>Toxicofera</taxon>
        <taxon>Serpentes</taxon>
        <taxon>Colubroidea</taxon>
        <taxon>Elapidae</taxon>
        <taxon>Elapinae</taxon>
        <taxon>Micrurus</taxon>
    </lineage>
</organism>
<reference evidence="1" key="2">
    <citation type="submission" date="2017-11" db="EMBL/GenBank/DDBJ databases">
        <title>Coralsnake Venomics: Analyses of Venom Gland Transcriptomes and Proteomes of Six Brazilian Taxa.</title>
        <authorList>
            <person name="Aird S.D."/>
            <person name="Jorge da Silva N."/>
            <person name="Qiu L."/>
            <person name="Villar-Briones A."/>
            <person name="Aparecida-Saddi V."/>
            <person name="Campos-Telles M.P."/>
            <person name="Grau M."/>
            <person name="Mikheyev A.S."/>
        </authorList>
    </citation>
    <scope>NUCLEOTIDE SEQUENCE</scope>
    <source>
        <tissue evidence="1">Venom_gland</tissue>
    </source>
</reference>
<name>A0A2D4KEM2_9SAUR</name>
<reference evidence="1" key="1">
    <citation type="submission" date="2017-07" db="EMBL/GenBank/DDBJ databases">
        <authorList>
            <person name="Mikheyev A."/>
            <person name="Grau M."/>
        </authorList>
    </citation>
    <scope>NUCLEOTIDE SEQUENCE</scope>
    <source>
        <tissue evidence="1">Venom_gland</tissue>
    </source>
</reference>
<accession>A0A2D4KEM2</accession>
<evidence type="ECO:0000313" key="1">
    <source>
        <dbReference type="EMBL" id="LAB07124.1"/>
    </source>
</evidence>
<proteinExistence type="predicted"/>
<protein>
    <submittedName>
        <fullName evidence="1">Uncharacterized protein</fullName>
    </submittedName>
</protein>